<dbReference type="CDD" id="cd03767">
    <property type="entry name" value="SR_Res_par"/>
    <property type="match status" value="1"/>
</dbReference>
<dbReference type="PROSITE" id="PS51736">
    <property type="entry name" value="RECOMBINASES_3"/>
    <property type="match status" value="1"/>
</dbReference>
<evidence type="ECO:0000256" key="5">
    <source>
        <dbReference type="PROSITE-ProRule" id="PRU10137"/>
    </source>
</evidence>
<dbReference type="Gene3D" id="3.40.50.1390">
    <property type="entry name" value="Resolvase, N-terminal catalytic domain"/>
    <property type="match status" value="1"/>
</dbReference>
<feature type="non-terminal residue" evidence="7">
    <location>
        <position position="151"/>
    </location>
</feature>
<sequence>MFIRAYLRASTKEQNAARAQDELQAFAVARGWTIAANYIENESGATLKRPELFRLLADSHPGDVLLVEQIDRLSRLTAKDWERLKSEIATKQVRIVALDLPTSWVMLTAEQDDLHRRIFEAINSMMLDMLAAIARKDYDSRRHRQTQGIEA</sequence>
<gene>
    <name evidence="7" type="ORF">SIAM614_31698</name>
</gene>
<keyword evidence="2" id="KW-0238">DNA-binding</keyword>
<keyword evidence="3" id="KW-0233">DNA recombination</keyword>
<dbReference type="SMART" id="SM00857">
    <property type="entry name" value="Resolvase"/>
    <property type="match status" value="1"/>
</dbReference>
<feature type="active site" description="O-(5'-phospho-DNA)-serine intermediate" evidence="4 5">
    <location>
        <position position="10"/>
    </location>
</feature>
<feature type="domain" description="Resolvase/invertase-type recombinase catalytic" evidence="6">
    <location>
        <begin position="2"/>
        <end position="151"/>
    </location>
</feature>
<evidence type="ECO:0000256" key="1">
    <source>
        <dbReference type="ARBA" id="ARBA00022908"/>
    </source>
</evidence>
<comment type="caution">
    <text evidence="7">The sequence shown here is derived from an EMBL/GenBank/DDBJ whole genome shotgun (WGS) entry which is preliminary data.</text>
</comment>
<dbReference type="InterPro" id="IPR050639">
    <property type="entry name" value="SSR_resolvase"/>
</dbReference>
<evidence type="ECO:0000313" key="8">
    <source>
        <dbReference type="Proteomes" id="UP000004848"/>
    </source>
</evidence>
<dbReference type="RefSeq" id="WP_006940627.1">
    <property type="nucleotide sequence ID" value="NZ_AAUW01000045.1"/>
</dbReference>
<dbReference type="PROSITE" id="PS00398">
    <property type="entry name" value="RECOMBINASES_2"/>
    <property type="match status" value="1"/>
</dbReference>
<protein>
    <submittedName>
        <fullName evidence="7">Resolvase</fullName>
    </submittedName>
</protein>
<evidence type="ECO:0000256" key="3">
    <source>
        <dbReference type="ARBA" id="ARBA00023172"/>
    </source>
</evidence>
<dbReference type="InterPro" id="IPR036162">
    <property type="entry name" value="Resolvase-like_N_sf"/>
</dbReference>
<dbReference type="EMBL" id="AAUW01000045">
    <property type="protein sequence ID" value="EAV40111.1"/>
    <property type="molecule type" value="Genomic_DNA"/>
</dbReference>
<dbReference type="SUPFAM" id="SSF53041">
    <property type="entry name" value="Resolvase-like"/>
    <property type="match status" value="1"/>
</dbReference>
<evidence type="ECO:0000259" key="6">
    <source>
        <dbReference type="PROSITE" id="PS51736"/>
    </source>
</evidence>
<proteinExistence type="predicted"/>
<evidence type="ECO:0000313" key="7">
    <source>
        <dbReference type="EMBL" id="EAV40111.1"/>
    </source>
</evidence>
<dbReference type="InterPro" id="IPR006119">
    <property type="entry name" value="Resolv_N"/>
</dbReference>
<name>A0P4D6_ROSAI</name>
<dbReference type="GO" id="GO:0003677">
    <property type="term" value="F:DNA binding"/>
    <property type="evidence" value="ECO:0007669"/>
    <property type="project" value="UniProtKB-KW"/>
</dbReference>
<evidence type="ECO:0000256" key="4">
    <source>
        <dbReference type="PIRSR" id="PIRSR606118-50"/>
    </source>
</evidence>
<dbReference type="PROSITE" id="PS00397">
    <property type="entry name" value="RECOMBINASES_1"/>
    <property type="match status" value="1"/>
</dbReference>
<dbReference type="GO" id="GO:0000150">
    <property type="term" value="F:DNA strand exchange activity"/>
    <property type="evidence" value="ECO:0007669"/>
    <property type="project" value="InterPro"/>
</dbReference>
<reference evidence="7 8" key="1">
    <citation type="submission" date="2006-05" db="EMBL/GenBank/DDBJ databases">
        <authorList>
            <person name="King G."/>
            <person name="Ferriera S."/>
            <person name="Johnson J."/>
            <person name="Kravitz S."/>
            <person name="Beeson K."/>
            <person name="Sutton G."/>
            <person name="Rogers Y.-H."/>
            <person name="Friedman R."/>
            <person name="Frazier M."/>
            <person name="Venter J.C."/>
        </authorList>
    </citation>
    <scope>NUCLEOTIDE SEQUENCE [LARGE SCALE GENOMIC DNA]</scope>
    <source>
        <strain evidence="8">ATCC 25650 / DSM 13394 / JCM 20685 / NBRC 16684 / NCIMB 2208 / IAM 12614 / B1</strain>
    </source>
</reference>
<dbReference type="InterPro" id="IPR006118">
    <property type="entry name" value="Recombinase_CS"/>
</dbReference>
<dbReference type="PANTHER" id="PTHR30461">
    <property type="entry name" value="DNA-INVERTASE FROM LAMBDOID PROPHAGE"/>
    <property type="match status" value="1"/>
</dbReference>
<dbReference type="eggNOG" id="COG1961">
    <property type="taxonomic scope" value="Bacteria"/>
</dbReference>
<dbReference type="Proteomes" id="UP000004848">
    <property type="component" value="Unassembled WGS sequence"/>
</dbReference>
<evidence type="ECO:0000256" key="2">
    <source>
        <dbReference type="ARBA" id="ARBA00023125"/>
    </source>
</evidence>
<dbReference type="OrthoDB" id="2290206at2"/>
<accession>A0P4D6</accession>
<dbReference type="Pfam" id="PF00239">
    <property type="entry name" value="Resolvase"/>
    <property type="match status" value="1"/>
</dbReference>
<dbReference type="PANTHER" id="PTHR30461:SF25">
    <property type="entry name" value="RESOLVASE-RELATED"/>
    <property type="match status" value="1"/>
</dbReference>
<organism evidence="7 8">
    <name type="scientific">Roseibium aggregatum (strain ATCC 25650 / DSM 13394 / JCM 20685 / NBRC 16684 / NCIMB 2208 / IAM 12614 / B1)</name>
    <name type="common">Stappia aggregata</name>
    <dbReference type="NCBI Taxonomy" id="384765"/>
    <lineage>
        <taxon>Bacteria</taxon>
        <taxon>Pseudomonadati</taxon>
        <taxon>Pseudomonadota</taxon>
        <taxon>Alphaproteobacteria</taxon>
        <taxon>Hyphomicrobiales</taxon>
        <taxon>Stappiaceae</taxon>
        <taxon>Roseibium</taxon>
    </lineage>
</organism>
<keyword evidence="1" id="KW-0229">DNA integration</keyword>
<dbReference type="GeneID" id="68850162"/>
<dbReference type="GO" id="GO:0015074">
    <property type="term" value="P:DNA integration"/>
    <property type="evidence" value="ECO:0007669"/>
    <property type="project" value="UniProtKB-KW"/>
</dbReference>
<dbReference type="AlphaFoldDB" id="A0P4D6"/>